<feature type="transmembrane region" description="Helical" evidence="7">
    <location>
        <begin position="804"/>
        <end position="823"/>
    </location>
</feature>
<feature type="transmembrane region" description="Helical" evidence="7">
    <location>
        <begin position="385"/>
        <end position="408"/>
    </location>
</feature>
<comment type="caution">
    <text evidence="10">The sequence shown here is derived from an EMBL/GenBank/DDBJ whole genome shotgun (WGS) entry which is preliminary data.</text>
</comment>
<dbReference type="InterPro" id="IPR025857">
    <property type="entry name" value="MacB_PCD"/>
</dbReference>
<keyword evidence="3 7" id="KW-0812">Transmembrane</keyword>
<protein>
    <submittedName>
        <fullName evidence="10">ABC transport system permease protein</fullName>
    </submittedName>
</protein>
<feature type="transmembrane region" description="Helical" evidence="7">
    <location>
        <begin position="20"/>
        <end position="44"/>
    </location>
</feature>
<keyword evidence="5 7" id="KW-0472">Membrane</keyword>
<feature type="transmembrane region" description="Helical" evidence="7">
    <location>
        <begin position="738"/>
        <end position="762"/>
    </location>
</feature>
<feature type="domain" description="ABC3 transporter permease C-terminal" evidence="8">
    <location>
        <begin position="290"/>
        <end position="414"/>
    </location>
</feature>
<keyword evidence="11" id="KW-1185">Reference proteome</keyword>
<evidence type="ECO:0000313" key="10">
    <source>
        <dbReference type="EMBL" id="MBM7714261.1"/>
    </source>
</evidence>
<evidence type="ECO:0000256" key="5">
    <source>
        <dbReference type="ARBA" id="ARBA00023136"/>
    </source>
</evidence>
<proteinExistence type="inferred from homology"/>
<feature type="domain" description="ABC3 transporter permease C-terminal" evidence="8">
    <location>
        <begin position="749"/>
        <end position="865"/>
    </location>
</feature>
<evidence type="ECO:0000256" key="1">
    <source>
        <dbReference type="ARBA" id="ARBA00004651"/>
    </source>
</evidence>
<keyword evidence="4 7" id="KW-1133">Transmembrane helix</keyword>
<feature type="domain" description="MacB-like periplasmic core" evidence="9">
    <location>
        <begin position="19"/>
        <end position="207"/>
    </location>
</feature>
<dbReference type="PANTHER" id="PTHR30572">
    <property type="entry name" value="MEMBRANE COMPONENT OF TRANSPORTER-RELATED"/>
    <property type="match status" value="1"/>
</dbReference>
<feature type="transmembrane region" description="Helical" evidence="7">
    <location>
        <begin position="341"/>
        <end position="365"/>
    </location>
</feature>
<feature type="transmembrane region" description="Helical" evidence="7">
    <location>
        <begin position="462"/>
        <end position="481"/>
    </location>
</feature>
<dbReference type="InterPro" id="IPR050250">
    <property type="entry name" value="Macrolide_Exporter_MacB"/>
</dbReference>
<evidence type="ECO:0000313" key="11">
    <source>
        <dbReference type="Proteomes" id="UP000823485"/>
    </source>
</evidence>
<evidence type="ECO:0000256" key="2">
    <source>
        <dbReference type="ARBA" id="ARBA00022475"/>
    </source>
</evidence>
<evidence type="ECO:0000256" key="3">
    <source>
        <dbReference type="ARBA" id="ARBA00022692"/>
    </source>
</evidence>
<name>A0ABS2R3Q4_9BACI</name>
<comment type="similarity">
    <text evidence="6">Belongs to the ABC-4 integral membrane protein family.</text>
</comment>
<evidence type="ECO:0000256" key="4">
    <source>
        <dbReference type="ARBA" id="ARBA00022989"/>
    </source>
</evidence>
<feature type="transmembrane region" description="Helical" evidence="7">
    <location>
        <begin position="835"/>
        <end position="855"/>
    </location>
</feature>
<keyword evidence="2" id="KW-1003">Cell membrane</keyword>
<gene>
    <name evidence="10" type="ORF">JOC94_001233</name>
</gene>
<sequence>MNIVNKVTIRHLKENKRRTLVTIIGVIISVAMLTGVSTIGVSFMDLLKRQTIADKGEWHVLYRDVNPEQLEAIQKDEQTKKVILSKDIGYAYLEGSQDEYRPYVFLKSYDKEGFQHFPIELSSGRLPKKENEVVISEEIVTEALVNYKVGSSMKLEIGKREAPQSEITGPLQQDSALNYDENGEVSEQLVDLQAKEFTIVGIMKRPKWEIPWSPGYTIISYLNENSIGKEEPLNVSVVSKKLTGSFYKDTEKFAQTIGISDYEVNIELLRYSGVVKSDGMRQALYSVTAVIMAIILIGSVSLIYNAFAISVSERSRHLGMMASVGATKHQKRNSVFFEGMVIGLISIPIGILAGLGGIAITFMFINSLIQNVFSVTVPLKVTVTPGSLIAAVIVSVITIFISCFLPAIKASRISAIDAIRQTADVKLTGKAVKTSRLVRKIFGIEAEIGLKNLKRHKRRYKATIFSLVISIVLFLSVSFFTDNLKKALSLQQERVNYDIQVGLGYEDDEQFLRNIIKTEEITDYNFITESTLVSMVEADKVADPIREWDGFEDMLVDGKYHYNIRLHALKDEKLQAYAKQAGASFDDLKNGSFAILHDTVQFGDAGTGKYTETKAIHLKEGEELELFRPIDDETNETDEEVETEETEEEKLQSVGKIKVAKFTDQVPMGIKHAELGELNMIVSESTFKQFGLSEEESTPYLYLNSTDPVKTQKKIEEVQRIKHFIANHYQEKQRDEQLILILSVFTYGFISLITIISIANILNTISTSVSLRKREFAMLKSVGMTPKGFSRMIHYESIFYGIKALLYGLPLSFVAMYCIYYALGHAFSYDFFLPWLSILYVVIAVFVIVGISMMYSSSKVKKENIIDALKQENM</sequence>
<organism evidence="10 11">
    <name type="scientific">Siminovitchia thermophila</name>
    <dbReference type="NCBI Taxonomy" id="1245522"/>
    <lineage>
        <taxon>Bacteria</taxon>
        <taxon>Bacillati</taxon>
        <taxon>Bacillota</taxon>
        <taxon>Bacilli</taxon>
        <taxon>Bacillales</taxon>
        <taxon>Bacillaceae</taxon>
        <taxon>Siminovitchia</taxon>
    </lineage>
</organism>
<feature type="transmembrane region" description="Helical" evidence="7">
    <location>
        <begin position="283"/>
        <end position="307"/>
    </location>
</feature>
<dbReference type="InterPro" id="IPR003838">
    <property type="entry name" value="ABC3_permease_C"/>
</dbReference>
<evidence type="ECO:0000259" key="8">
    <source>
        <dbReference type="Pfam" id="PF02687"/>
    </source>
</evidence>
<evidence type="ECO:0000256" key="7">
    <source>
        <dbReference type="SAM" id="Phobius"/>
    </source>
</evidence>
<dbReference type="RefSeq" id="WP_077113097.1">
    <property type="nucleotide sequence ID" value="NZ_JAFBFH010000006.1"/>
</dbReference>
<accession>A0ABS2R3Q4</accession>
<reference evidence="10 11" key="1">
    <citation type="submission" date="2021-01" db="EMBL/GenBank/DDBJ databases">
        <title>Genomic Encyclopedia of Type Strains, Phase IV (KMG-IV): sequencing the most valuable type-strain genomes for metagenomic binning, comparative biology and taxonomic classification.</title>
        <authorList>
            <person name="Goeker M."/>
        </authorList>
    </citation>
    <scope>NUCLEOTIDE SEQUENCE [LARGE SCALE GENOMIC DNA]</scope>
    <source>
        <strain evidence="10 11">DSM 105453</strain>
    </source>
</reference>
<dbReference type="Pfam" id="PF02687">
    <property type="entry name" value="FtsX"/>
    <property type="match status" value="2"/>
</dbReference>
<evidence type="ECO:0000256" key="6">
    <source>
        <dbReference type="ARBA" id="ARBA00038076"/>
    </source>
</evidence>
<dbReference type="Pfam" id="PF12704">
    <property type="entry name" value="MacB_PCD"/>
    <property type="match status" value="1"/>
</dbReference>
<evidence type="ECO:0000259" key="9">
    <source>
        <dbReference type="Pfam" id="PF12704"/>
    </source>
</evidence>
<dbReference type="PANTHER" id="PTHR30572:SF4">
    <property type="entry name" value="ABC TRANSPORTER PERMEASE YTRF"/>
    <property type="match status" value="1"/>
</dbReference>
<dbReference type="Proteomes" id="UP000823485">
    <property type="component" value="Unassembled WGS sequence"/>
</dbReference>
<dbReference type="EMBL" id="JAFBFH010000006">
    <property type="protein sequence ID" value="MBM7714261.1"/>
    <property type="molecule type" value="Genomic_DNA"/>
</dbReference>
<comment type="subcellular location">
    <subcellularLocation>
        <location evidence="1">Cell membrane</location>
        <topology evidence="1">Multi-pass membrane protein</topology>
    </subcellularLocation>
</comment>